<keyword evidence="4" id="KW-1185">Reference proteome</keyword>
<dbReference type="Gene3D" id="1.10.472.10">
    <property type="entry name" value="Cyclin-like"/>
    <property type="match status" value="1"/>
</dbReference>
<dbReference type="CDD" id="cd20546">
    <property type="entry name" value="CYCLIN_SpCG1C_ScCTK2-like_rpt2"/>
    <property type="match status" value="1"/>
</dbReference>
<feature type="compositionally biased region" description="Polar residues" evidence="1">
    <location>
        <begin position="239"/>
        <end position="258"/>
    </location>
</feature>
<evidence type="ECO:0000313" key="3">
    <source>
        <dbReference type="EMBL" id="KAF5828227.1"/>
    </source>
</evidence>
<keyword evidence="2" id="KW-0812">Transmembrane</keyword>
<feature type="region of interest" description="Disordered" evidence="1">
    <location>
        <begin position="239"/>
        <end position="274"/>
    </location>
</feature>
<dbReference type="SUPFAM" id="SSF47954">
    <property type="entry name" value="Cyclin-like"/>
    <property type="match status" value="1"/>
</dbReference>
<evidence type="ECO:0000256" key="2">
    <source>
        <dbReference type="SAM" id="Phobius"/>
    </source>
</evidence>
<gene>
    <name evidence="3" type="ORF">DUNSADRAFT_18008</name>
</gene>
<evidence type="ECO:0000256" key="1">
    <source>
        <dbReference type="SAM" id="MobiDB-lite"/>
    </source>
</evidence>
<reference evidence="3" key="1">
    <citation type="submission" date="2017-08" db="EMBL/GenBank/DDBJ databases">
        <authorList>
            <person name="Polle J.E."/>
            <person name="Barry K."/>
            <person name="Cushman J."/>
            <person name="Schmutz J."/>
            <person name="Tran D."/>
            <person name="Hathwaick L.T."/>
            <person name="Yim W.C."/>
            <person name="Jenkins J."/>
            <person name="Mckie-Krisberg Z.M."/>
            <person name="Prochnik S."/>
            <person name="Lindquist E."/>
            <person name="Dockter R.B."/>
            <person name="Adam C."/>
            <person name="Molina H."/>
            <person name="Bunkerborg J."/>
            <person name="Jin E."/>
            <person name="Buchheim M."/>
            <person name="Magnuson J."/>
        </authorList>
    </citation>
    <scope>NUCLEOTIDE SEQUENCE</scope>
    <source>
        <strain evidence="3">CCAP 19/18</strain>
    </source>
</reference>
<dbReference type="InterPro" id="IPR036915">
    <property type="entry name" value="Cyclin-like_sf"/>
</dbReference>
<evidence type="ECO:0000313" key="4">
    <source>
        <dbReference type="Proteomes" id="UP000815325"/>
    </source>
</evidence>
<sequence length="274" mass="31010">MLTLCFSVHTCFQNSSSCTAAGVSASCLALSASQSASSIFSLYCLLASAPPHPCKFWHFFISLCLACSFCIYLCLQFRQFFPYAFFHLPGGLHVTQCLQIPELFSHTFFHLLCSFRTTLCLQFPAETIAYGALYMAHRLNLQVFPNSSLEILLKEKTQDRNMTFFKFFEIRPEDIAEVERQITSVYKQSKLATIRQQQQLQEQQQQQQQLLDPAVQGQAVLPFNQQQYQSVLHQTQQSPLFFSPSPGYTPTHASMPTTPGNPSPTEPFPGQHQP</sequence>
<feature type="transmembrane region" description="Helical" evidence="2">
    <location>
        <begin position="55"/>
        <end position="75"/>
    </location>
</feature>
<protein>
    <submittedName>
        <fullName evidence="3">Uncharacterized protein</fullName>
    </submittedName>
</protein>
<dbReference type="EMBL" id="MU070339">
    <property type="protein sequence ID" value="KAF5828227.1"/>
    <property type="molecule type" value="Genomic_DNA"/>
</dbReference>
<dbReference type="Proteomes" id="UP000815325">
    <property type="component" value="Unassembled WGS sequence"/>
</dbReference>
<keyword evidence="2" id="KW-0472">Membrane</keyword>
<keyword evidence="2" id="KW-1133">Transmembrane helix</keyword>
<accession>A0ABQ7G0U7</accession>
<comment type="caution">
    <text evidence="3">The sequence shown here is derived from an EMBL/GenBank/DDBJ whole genome shotgun (WGS) entry which is preliminary data.</text>
</comment>
<proteinExistence type="predicted"/>
<organism evidence="3 4">
    <name type="scientific">Dunaliella salina</name>
    <name type="common">Green alga</name>
    <name type="synonym">Protococcus salinus</name>
    <dbReference type="NCBI Taxonomy" id="3046"/>
    <lineage>
        <taxon>Eukaryota</taxon>
        <taxon>Viridiplantae</taxon>
        <taxon>Chlorophyta</taxon>
        <taxon>core chlorophytes</taxon>
        <taxon>Chlorophyceae</taxon>
        <taxon>CS clade</taxon>
        <taxon>Chlamydomonadales</taxon>
        <taxon>Dunaliellaceae</taxon>
        <taxon>Dunaliella</taxon>
    </lineage>
</organism>
<name>A0ABQ7G0U7_DUNSA</name>